<comment type="caution">
    <text evidence="5">The sequence shown here is derived from an EMBL/GenBank/DDBJ whole genome shotgun (WGS) entry which is preliminary data.</text>
</comment>
<keyword evidence="6" id="KW-1185">Reference proteome</keyword>
<keyword evidence="3" id="KW-0560">Oxidoreductase</keyword>
<evidence type="ECO:0000313" key="5">
    <source>
        <dbReference type="EMBL" id="KAK5991120.1"/>
    </source>
</evidence>
<dbReference type="SUPFAM" id="SSF51735">
    <property type="entry name" value="NAD(P)-binding Rossmann-fold domains"/>
    <property type="match status" value="1"/>
</dbReference>
<dbReference type="EMBL" id="JAVFKD010000014">
    <property type="protein sequence ID" value="KAK5991120.1"/>
    <property type="molecule type" value="Genomic_DNA"/>
</dbReference>
<evidence type="ECO:0000256" key="3">
    <source>
        <dbReference type="ARBA" id="ARBA00023002"/>
    </source>
</evidence>
<dbReference type="InterPro" id="IPR036291">
    <property type="entry name" value="NAD(P)-bd_dom_sf"/>
</dbReference>
<sequence>MSQPTVFVCGVTGTQGGSVARNLLVNNIQVHAIARDTASPNALAVQSLGVELWTGDFDNPETLAEPIKGCFAVFLNLNPDLVDKDGELRRAKGIINVAKQAGIKHLIYSSSFSVEEPGRFTHWDPNSLMARALHSKQAIESETSSAGFDYWTILRPGNFMSNFIQPMVRLQTGLVEHGRWSSALQESTRLPLVDPDTIGKFACTAFMNPAKFGSQEIEIMDEFLVPSQVLQKLSAATGRDLQPVYMSDEEIKAQKATNPFIMGQLLMRDMAQFVDLDKIKSWGIPLSSFDAFIEREKKRVNETYLQQ</sequence>
<dbReference type="Gene3D" id="3.90.25.10">
    <property type="entry name" value="UDP-galactose 4-epimerase, domain 1"/>
    <property type="match status" value="1"/>
</dbReference>
<evidence type="ECO:0000256" key="1">
    <source>
        <dbReference type="ARBA" id="ARBA00006328"/>
    </source>
</evidence>
<dbReference type="InterPro" id="IPR051164">
    <property type="entry name" value="NmrA-like_oxidored"/>
</dbReference>
<reference evidence="5 6" key="1">
    <citation type="submission" date="2024-01" db="EMBL/GenBank/DDBJ databases">
        <title>Complete genome of Cladobotryum mycophilum ATHUM6906.</title>
        <authorList>
            <person name="Christinaki A.C."/>
            <person name="Myridakis A.I."/>
            <person name="Kouvelis V.N."/>
        </authorList>
    </citation>
    <scope>NUCLEOTIDE SEQUENCE [LARGE SCALE GENOMIC DNA]</scope>
    <source>
        <strain evidence="5 6">ATHUM6906</strain>
    </source>
</reference>
<dbReference type="Proteomes" id="UP001338125">
    <property type="component" value="Unassembled WGS sequence"/>
</dbReference>
<proteinExistence type="inferred from homology"/>
<evidence type="ECO:0000259" key="4">
    <source>
        <dbReference type="Pfam" id="PF05368"/>
    </source>
</evidence>
<dbReference type="Gene3D" id="3.40.50.720">
    <property type="entry name" value="NAD(P)-binding Rossmann-like Domain"/>
    <property type="match status" value="1"/>
</dbReference>
<evidence type="ECO:0000256" key="2">
    <source>
        <dbReference type="ARBA" id="ARBA00022857"/>
    </source>
</evidence>
<keyword evidence="2" id="KW-0521">NADP</keyword>
<organism evidence="5 6">
    <name type="scientific">Cladobotryum mycophilum</name>
    <dbReference type="NCBI Taxonomy" id="491253"/>
    <lineage>
        <taxon>Eukaryota</taxon>
        <taxon>Fungi</taxon>
        <taxon>Dikarya</taxon>
        <taxon>Ascomycota</taxon>
        <taxon>Pezizomycotina</taxon>
        <taxon>Sordariomycetes</taxon>
        <taxon>Hypocreomycetidae</taxon>
        <taxon>Hypocreales</taxon>
        <taxon>Hypocreaceae</taxon>
        <taxon>Cladobotryum</taxon>
    </lineage>
</organism>
<name>A0ABR0SG67_9HYPO</name>
<gene>
    <name evidence="5" type="ORF">PT974_09398</name>
</gene>
<feature type="domain" description="NmrA-like" evidence="4">
    <location>
        <begin position="5"/>
        <end position="263"/>
    </location>
</feature>
<protein>
    <submittedName>
        <fullName evidence="5">NmrA-like family domain-containing oxidoreductase ptmS-like protein</fullName>
    </submittedName>
</protein>
<dbReference type="Pfam" id="PF05368">
    <property type="entry name" value="NmrA"/>
    <property type="match status" value="1"/>
</dbReference>
<dbReference type="PANTHER" id="PTHR42748:SF30">
    <property type="entry name" value="NMRA-LIKE DOMAIN-CONTAINING PROTEIN"/>
    <property type="match status" value="1"/>
</dbReference>
<accession>A0ABR0SG67</accession>
<comment type="similarity">
    <text evidence="1">Belongs to the NmrA-type oxidoreductase family.</text>
</comment>
<dbReference type="PANTHER" id="PTHR42748">
    <property type="entry name" value="NITROGEN METABOLITE REPRESSION PROTEIN NMRA FAMILY MEMBER"/>
    <property type="match status" value="1"/>
</dbReference>
<evidence type="ECO:0000313" key="6">
    <source>
        <dbReference type="Proteomes" id="UP001338125"/>
    </source>
</evidence>
<dbReference type="InterPro" id="IPR008030">
    <property type="entry name" value="NmrA-like"/>
</dbReference>